<organism evidence="3 4">
    <name type="scientific">Nephila pilipes</name>
    <name type="common">Giant wood spider</name>
    <name type="synonym">Nephila maculata</name>
    <dbReference type="NCBI Taxonomy" id="299642"/>
    <lineage>
        <taxon>Eukaryota</taxon>
        <taxon>Metazoa</taxon>
        <taxon>Ecdysozoa</taxon>
        <taxon>Arthropoda</taxon>
        <taxon>Chelicerata</taxon>
        <taxon>Arachnida</taxon>
        <taxon>Araneae</taxon>
        <taxon>Araneomorphae</taxon>
        <taxon>Entelegynae</taxon>
        <taxon>Araneoidea</taxon>
        <taxon>Nephilidae</taxon>
        <taxon>Nephila</taxon>
    </lineage>
</organism>
<comment type="caution">
    <text evidence="3">The sequence shown here is derived from an EMBL/GenBank/DDBJ whole genome shotgun (WGS) entry which is preliminary data.</text>
</comment>
<evidence type="ECO:0000313" key="3">
    <source>
        <dbReference type="EMBL" id="GFT35963.1"/>
    </source>
</evidence>
<dbReference type="EMBL" id="BMAW01108868">
    <property type="protein sequence ID" value="GFT35963.1"/>
    <property type="molecule type" value="Genomic_DNA"/>
</dbReference>
<feature type="chain" id="PRO_5036499653" evidence="2">
    <location>
        <begin position="21"/>
        <end position="144"/>
    </location>
</feature>
<evidence type="ECO:0000256" key="2">
    <source>
        <dbReference type="SAM" id="SignalP"/>
    </source>
</evidence>
<evidence type="ECO:0000313" key="4">
    <source>
        <dbReference type="Proteomes" id="UP000887013"/>
    </source>
</evidence>
<gene>
    <name evidence="3" type="primary">NCL1_10257</name>
    <name evidence="3" type="ORF">NPIL_264911</name>
</gene>
<keyword evidence="2" id="KW-0732">Signal</keyword>
<keyword evidence="4" id="KW-1185">Reference proteome</keyword>
<accession>A0A8X6NUR9</accession>
<dbReference type="Proteomes" id="UP000887013">
    <property type="component" value="Unassembled WGS sequence"/>
</dbReference>
<dbReference type="AlphaFoldDB" id="A0A8X6NUR9"/>
<feature type="region of interest" description="Disordered" evidence="1">
    <location>
        <begin position="86"/>
        <end position="144"/>
    </location>
</feature>
<protein>
    <submittedName>
        <fullName evidence="3">Uncharacterized protein</fullName>
    </submittedName>
</protein>
<proteinExistence type="predicted"/>
<dbReference type="OrthoDB" id="6436532at2759"/>
<reference evidence="3" key="1">
    <citation type="submission" date="2020-08" db="EMBL/GenBank/DDBJ databases">
        <title>Multicomponent nature underlies the extraordinary mechanical properties of spider dragline silk.</title>
        <authorList>
            <person name="Kono N."/>
            <person name="Nakamura H."/>
            <person name="Mori M."/>
            <person name="Yoshida Y."/>
            <person name="Ohtoshi R."/>
            <person name="Malay A.D."/>
            <person name="Moran D.A.P."/>
            <person name="Tomita M."/>
            <person name="Numata K."/>
            <person name="Arakawa K."/>
        </authorList>
    </citation>
    <scope>NUCLEOTIDE SEQUENCE</scope>
</reference>
<name>A0A8X6NUR9_NEPPI</name>
<sequence length="144" mass="16037">MNSIILSGFVALLVVVCVQSQDANRCGGLGRKCRDGKYCYRPNEDYQNVEYCRAYRRKGALCDEAGRKCMPELECKGRMTRYGTSRARTCQDPSDENMTSRGTMIPTTPTDMPTDMSSMSTDMPTDTSSMSTDMPTMSTNDNSE</sequence>
<feature type="compositionally biased region" description="Polar residues" evidence="1">
    <location>
        <begin position="86"/>
        <end position="102"/>
    </location>
</feature>
<evidence type="ECO:0000256" key="1">
    <source>
        <dbReference type="SAM" id="MobiDB-lite"/>
    </source>
</evidence>
<feature type="signal peptide" evidence="2">
    <location>
        <begin position="1"/>
        <end position="20"/>
    </location>
</feature>
<feature type="compositionally biased region" description="Low complexity" evidence="1">
    <location>
        <begin position="106"/>
        <end position="144"/>
    </location>
</feature>